<gene>
    <name evidence="1" type="ORF">ACFO0D_05070</name>
</gene>
<proteinExistence type="predicted"/>
<evidence type="ECO:0000313" key="2">
    <source>
        <dbReference type="Proteomes" id="UP001595952"/>
    </source>
</evidence>
<dbReference type="InterPro" id="IPR013783">
    <property type="entry name" value="Ig-like_fold"/>
</dbReference>
<evidence type="ECO:0000313" key="1">
    <source>
        <dbReference type="EMBL" id="MFC4637710.1"/>
    </source>
</evidence>
<evidence type="ECO:0008006" key="3">
    <source>
        <dbReference type="Google" id="ProtNLM"/>
    </source>
</evidence>
<dbReference type="RefSeq" id="WP_380060745.1">
    <property type="nucleotide sequence ID" value="NZ_JBHSEI010000002.1"/>
</dbReference>
<dbReference type="Proteomes" id="UP001595952">
    <property type="component" value="Unassembled WGS sequence"/>
</dbReference>
<accession>A0ABV9I674</accession>
<organism evidence="1 2">
    <name type="scientific">Deinococcus hohokamensis</name>
    <dbReference type="NCBI Taxonomy" id="309883"/>
    <lineage>
        <taxon>Bacteria</taxon>
        <taxon>Thermotogati</taxon>
        <taxon>Deinococcota</taxon>
        <taxon>Deinococci</taxon>
        <taxon>Deinococcales</taxon>
        <taxon>Deinococcaceae</taxon>
        <taxon>Deinococcus</taxon>
    </lineage>
</organism>
<dbReference type="EMBL" id="JBHSEI010000002">
    <property type="protein sequence ID" value="MFC4637710.1"/>
    <property type="molecule type" value="Genomic_DNA"/>
</dbReference>
<protein>
    <recommendedName>
        <fullName evidence="3">PKD domain-containing protein</fullName>
    </recommendedName>
</protein>
<reference evidence="2" key="1">
    <citation type="journal article" date="2019" name="Int. J. Syst. Evol. Microbiol.">
        <title>The Global Catalogue of Microorganisms (GCM) 10K type strain sequencing project: providing services to taxonomists for standard genome sequencing and annotation.</title>
        <authorList>
            <consortium name="The Broad Institute Genomics Platform"/>
            <consortium name="The Broad Institute Genome Sequencing Center for Infectious Disease"/>
            <person name="Wu L."/>
            <person name="Ma J."/>
        </authorList>
    </citation>
    <scope>NUCLEOTIDE SEQUENCE [LARGE SCALE GENOMIC DNA]</scope>
    <source>
        <strain evidence="2">CCUG 55995</strain>
    </source>
</reference>
<name>A0ABV9I674_9DEIO</name>
<sequence length="310" mass="32566">MPVKQIACEASGKGRSPALEGPMPQARARYFAPLTLLTGLLLAGSFTALAGGGGPPVATTPPASSTNTLTVRTTLATLANKTLPLRFSWVATPSLETYDLRTVQFYIDDKLVSTPQNAPYTFNGPGNFLVTTWLAPGRHTFTTKVTALDGRTATETITATVAAAPQPPAEIAGAWERVITAEQFEAAGLDTGNDPVLSSLLGKPWRIIIDPAGLWIIDPEPGGSLSHINLQGNTLTMLGPVRTGPNGSVRAYGAPLYGDNMCGPVNRDPGTYTWAATGTELTVTAVKPACASEQVILSGIWTRVTPTPKR</sequence>
<dbReference type="Gene3D" id="2.60.40.10">
    <property type="entry name" value="Immunoglobulins"/>
    <property type="match status" value="1"/>
</dbReference>
<keyword evidence="2" id="KW-1185">Reference proteome</keyword>
<comment type="caution">
    <text evidence="1">The sequence shown here is derived from an EMBL/GenBank/DDBJ whole genome shotgun (WGS) entry which is preliminary data.</text>
</comment>